<organism evidence="1 2">
    <name type="scientific">Fibrobacter intestinalis</name>
    <dbReference type="NCBI Taxonomy" id="28122"/>
    <lineage>
        <taxon>Bacteria</taxon>
        <taxon>Pseudomonadati</taxon>
        <taxon>Fibrobacterota</taxon>
        <taxon>Fibrobacteria</taxon>
        <taxon>Fibrobacterales</taxon>
        <taxon>Fibrobacteraceae</taxon>
        <taxon>Fibrobacter</taxon>
    </lineage>
</organism>
<accession>A0A1M6UBU7</accession>
<protein>
    <submittedName>
        <fullName evidence="1">Tfp pilus assembly protein PilF</fullName>
    </submittedName>
</protein>
<dbReference type="PANTHER" id="PTHR12558">
    <property type="entry name" value="CELL DIVISION CYCLE 16,23,27"/>
    <property type="match status" value="1"/>
</dbReference>
<dbReference type="Pfam" id="PF13432">
    <property type="entry name" value="TPR_16"/>
    <property type="match status" value="1"/>
</dbReference>
<name>A0A1M6UBU7_9BACT</name>
<dbReference type="RefSeq" id="WP_073304137.1">
    <property type="nucleotide sequence ID" value="NZ_FRAW01000013.1"/>
</dbReference>
<keyword evidence="2" id="KW-1185">Reference proteome</keyword>
<dbReference type="Proteomes" id="UP000184275">
    <property type="component" value="Unassembled WGS sequence"/>
</dbReference>
<dbReference type="Gene3D" id="1.25.40.10">
    <property type="entry name" value="Tetratricopeptide repeat domain"/>
    <property type="match status" value="1"/>
</dbReference>
<dbReference type="EMBL" id="FRAW01000013">
    <property type="protein sequence ID" value="SHK66712.1"/>
    <property type="molecule type" value="Genomic_DNA"/>
</dbReference>
<reference evidence="2" key="1">
    <citation type="submission" date="2016-11" db="EMBL/GenBank/DDBJ databases">
        <authorList>
            <person name="Varghese N."/>
            <person name="Submissions S."/>
        </authorList>
    </citation>
    <scope>NUCLEOTIDE SEQUENCE [LARGE SCALE GENOMIC DNA]</scope>
    <source>
        <strain evidence="2">UWOS</strain>
    </source>
</reference>
<dbReference type="PANTHER" id="PTHR12558:SF13">
    <property type="entry name" value="CELL DIVISION CYCLE PROTEIN 27 HOMOLOG"/>
    <property type="match status" value="1"/>
</dbReference>
<dbReference type="SMART" id="SM00028">
    <property type="entry name" value="TPR"/>
    <property type="match status" value="4"/>
</dbReference>
<gene>
    <name evidence="1" type="ORF">SAMN05720469_11342</name>
</gene>
<sequence>MFVSKAKARRAAVFFLTLLGGAFLALLAHTIYLKVGPRCVEVVTVPFGLPGGTRLLWGDTPDSLAGMEMMPLTTQQELRRAADLQKSGRYEDAAEVYEAIALQYPGAFVAEWGVVNSLLSLNVDSLQPIWRSQLDVMEKTLRRRYPESSVSFYMDARLADKANSSSTALELARVATQKAPAFAEARLLYADLLFKSGRYAESAQEARTAISLWKGDDSRAYFRLAQVYHDEGRLDSCELIVEYALSQFPVDVDLLCLQGMLQEYDGHFDSAEATYRRALAIRPGYAFATEALLSLGQKSTPGTSGVSLSPQERAQVAYDILEPLVQQYPENLPLREALGKAYLKGRDFERAKLQFLEIQNRDAAYPEIAIRIQEASAAPSVRETKKSLLVDDLSRAIDSMRTLPISEHSFESSLGHYLVRYGATEKEFFKKYSAANFKKIGKSAWQEKFFEAPYFHRYTALFDEKGKFYGVHVVVTDSNVLLNSKESKTPEIYTSLFQHNTRLSGVGSETGETDCDGTVMSGAIWETRDNFELLARIVGKPEEVRMIRLDKAKIPEGTRLCDYLKYLSLY</sequence>
<dbReference type="AlphaFoldDB" id="A0A1M6UBU7"/>
<dbReference type="Pfam" id="PF13181">
    <property type="entry name" value="TPR_8"/>
    <property type="match status" value="1"/>
</dbReference>
<dbReference type="InterPro" id="IPR011990">
    <property type="entry name" value="TPR-like_helical_dom_sf"/>
</dbReference>
<evidence type="ECO:0000313" key="1">
    <source>
        <dbReference type="EMBL" id="SHK66712.1"/>
    </source>
</evidence>
<evidence type="ECO:0000313" key="2">
    <source>
        <dbReference type="Proteomes" id="UP000184275"/>
    </source>
</evidence>
<dbReference type="SUPFAM" id="SSF48452">
    <property type="entry name" value="TPR-like"/>
    <property type="match status" value="1"/>
</dbReference>
<proteinExistence type="predicted"/>
<dbReference type="InterPro" id="IPR019734">
    <property type="entry name" value="TPR_rpt"/>
</dbReference>